<dbReference type="OrthoDB" id="1918132at2"/>
<reference evidence="2" key="1">
    <citation type="submission" date="2009-07" db="EMBL/GenBank/DDBJ databases">
        <authorList>
            <person name="Weinstock G."/>
            <person name="Sodergren E."/>
            <person name="Clifton S."/>
            <person name="Fulton L."/>
            <person name="Fulton B."/>
            <person name="Courtney L."/>
            <person name="Fronick C."/>
            <person name="Harrison M."/>
            <person name="Strong C."/>
            <person name="Farmer C."/>
            <person name="Delahaunty K."/>
            <person name="Markovic C."/>
            <person name="Hall O."/>
            <person name="Minx P."/>
            <person name="Tomlinson C."/>
            <person name="Mitreva M."/>
            <person name="Nelson J."/>
            <person name="Hou S."/>
            <person name="Wollam A."/>
            <person name="Pepin K.H."/>
            <person name="Johnson M."/>
            <person name="Bhonagiri V."/>
            <person name="Nash W.E."/>
            <person name="Warren W."/>
            <person name="Chinwalla A."/>
            <person name="Mardis E.R."/>
            <person name="Wilson R.K."/>
        </authorList>
    </citation>
    <scope>NUCLEOTIDE SEQUENCE [LARGE SCALE GENOMIC DNA]</scope>
    <source>
        <strain evidence="2">DSM 14469</strain>
    </source>
</reference>
<evidence type="ECO:0000259" key="1">
    <source>
        <dbReference type="Pfam" id="PF18980"/>
    </source>
</evidence>
<name>C6LBL7_9FIRM</name>
<organism evidence="2 3">
    <name type="scientific">Marvinbryantia formatexigens DSM 14469</name>
    <dbReference type="NCBI Taxonomy" id="478749"/>
    <lineage>
        <taxon>Bacteria</taxon>
        <taxon>Bacillati</taxon>
        <taxon>Bacillota</taxon>
        <taxon>Clostridia</taxon>
        <taxon>Lachnospirales</taxon>
        <taxon>Lachnospiraceae</taxon>
        <taxon>Marvinbryantia</taxon>
    </lineage>
</organism>
<dbReference type="RefSeq" id="WP_006860809.1">
    <property type="nucleotide sequence ID" value="NZ_ACCL02000004.1"/>
</dbReference>
<proteinExistence type="predicted"/>
<keyword evidence="3" id="KW-1185">Reference proteome</keyword>
<feature type="domain" description="DUF5716" evidence="1">
    <location>
        <begin position="84"/>
        <end position="384"/>
    </location>
</feature>
<gene>
    <name evidence="2" type="ORF">BRYFOR_06012</name>
</gene>
<dbReference type="eggNOG" id="ENOG502ZB38">
    <property type="taxonomic scope" value="Bacteria"/>
</dbReference>
<dbReference type="Proteomes" id="UP000005561">
    <property type="component" value="Unassembled WGS sequence"/>
</dbReference>
<evidence type="ECO:0000313" key="3">
    <source>
        <dbReference type="Proteomes" id="UP000005561"/>
    </source>
</evidence>
<comment type="caution">
    <text evidence="2">The sequence shown here is derived from an EMBL/GenBank/DDBJ whole genome shotgun (WGS) entry which is preliminary data.</text>
</comment>
<dbReference type="AlphaFoldDB" id="C6LBL7"/>
<evidence type="ECO:0000313" key="2">
    <source>
        <dbReference type="EMBL" id="EET61820.1"/>
    </source>
</evidence>
<protein>
    <recommendedName>
        <fullName evidence="1">DUF5716 domain-containing protein</fullName>
    </recommendedName>
</protein>
<dbReference type="InterPro" id="IPR043770">
    <property type="entry name" value="DUF5716_C"/>
</dbReference>
<accession>C6LBL7</accession>
<sequence>MRKTIIGLDLDRESSQISYYSERSMEPETVSIQENQDRYLIPTPSDLFTLIEGKVELGQMTLANFLKTCIGYIGPSVKPENVCIMITMKEITLAWADALRNACQMIGIPGEAVFLQTHRESFCCYTLNQKKELWIHRVALFEYEDTKISSYIMDIDYHTKPALVRAETGKSINLGRQGARSQEQWNEQRDARFLEMIEEVFQNDTFSAVFLIGDSFDKTWAVESLQYLWSNRRRRVYQGRNLYTKGACYAAMQRMDIGKRLDDFLYQSEDLVEHNLSMQMEHRGKQSTHMLINAGTNWFEAEYTCEFILDDTDEVVIYARSMMGGEAESYSIVLKNLPERPKRTTRLQMRLKFISQGRCKVTIRDLGFGEFYPASGKVWESVLEV</sequence>
<dbReference type="Pfam" id="PF18980">
    <property type="entry name" value="DUF5716_C"/>
    <property type="match status" value="1"/>
</dbReference>
<dbReference type="EMBL" id="ACCL02000004">
    <property type="protein sequence ID" value="EET61820.1"/>
    <property type="molecule type" value="Genomic_DNA"/>
</dbReference>
<dbReference type="STRING" id="168384.SAMN05660368_00621"/>